<evidence type="ECO:0000256" key="5">
    <source>
        <dbReference type="ARBA" id="ARBA00022617"/>
    </source>
</evidence>
<accession>A0A1Y1M1P8</accession>
<keyword evidence="9" id="KW-0560">Oxidoreductase</keyword>
<evidence type="ECO:0008006" key="14">
    <source>
        <dbReference type="Google" id="ProtNLM"/>
    </source>
</evidence>
<dbReference type="InterPro" id="IPR050476">
    <property type="entry name" value="Insect_CytP450_Detox"/>
</dbReference>
<protein>
    <recommendedName>
        <fullName evidence="14">Cytochrome P450</fullName>
    </recommendedName>
</protein>
<keyword evidence="5" id="KW-0349">Heme</keyword>
<comment type="similarity">
    <text evidence="4">Belongs to the cytochrome P450 family.</text>
</comment>
<dbReference type="PANTHER" id="PTHR24292">
    <property type="entry name" value="CYTOCHROME P450"/>
    <property type="match status" value="1"/>
</dbReference>
<reference evidence="13" key="1">
    <citation type="journal article" date="2016" name="Sci. Rep.">
        <title>Molecular characterization of firefly nuptial gifts: a multi-omics approach sheds light on postcopulatory sexual selection.</title>
        <authorList>
            <person name="Al-Wathiqui N."/>
            <person name="Fallon T.R."/>
            <person name="South A."/>
            <person name="Weng J.K."/>
            <person name="Lewis S.M."/>
        </authorList>
    </citation>
    <scope>NUCLEOTIDE SEQUENCE</scope>
</reference>
<evidence type="ECO:0000256" key="12">
    <source>
        <dbReference type="ARBA" id="ARBA00023136"/>
    </source>
</evidence>
<sequence length="134" mass="15587">MWFLILVAFISLLVYLSIFKVNTYWTRKCVPQLTPLPLIGNMGSIILRKKEVSHITQEIYNSFPNSRYIGIYQFRKPTLFVRDPELIRQITIKCFNNFPEHSLFNNDENDVPKNKGLFSLGGKLHLPSLNPTKS</sequence>
<evidence type="ECO:0000256" key="6">
    <source>
        <dbReference type="ARBA" id="ARBA00022723"/>
    </source>
</evidence>
<evidence type="ECO:0000256" key="2">
    <source>
        <dbReference type="ARBA" id="ARBA00004524"/>
    </source>
</evidence>
<evidence type="ECO:0000256" key="10">
    <source>
        <dbReference type="ARBA" id="ARBA00023004"/>
    </source>
</evidence>
<evidence type="ECO:0000313" key="13">
    <source>
        <dbReference type="EMBL" id="JAV79643.1"/>
    </source>
</evidence>
<evidence type="ECO:0000256" key="1">
    <source>
        <dbReference type="ARBA" id="ARBA00001971"/>
    </source>
</evidence>
<evidence type="ECO:0000256" key="11">
    <source>
        <dbReference type="ARBA" id="ARBA00023033"/>
    </source>
</evidence>
<name>A0A1Y1M1P8_PHOPY</name>
<organism evidence="13">
    <name type="scientific">Photinus pyralis</name>
    <name type="common">Common eastern firefly</name>
    <name type="synonym">Lampyris pyralis</name>
    <dbReference type="NCBI Taxonomy" id="7054"/>
    <lineage>
        <taxon>Eukaryota</taxon>
        <taxon>Metazoa</taxon>
        <taxon>Ecdysozoa</taxon>
        <taxon>Arthropoda</taxon>
        <taxon>Hexapoda</taxon>
        <taxon>Insecta</taxon>
        <taxon>Pterygota</taxon>
        <taxon>Neoptera</taxon>
        <taxon>Endopterygota</taxon>
        <taxon>Coleoptera</taxon>
        <taxon>Polyphaga</taxon>
        <taxon>Elateriformia</taxon>
        <taxon>Elateroidea</taxon>
        <taxon>Lampyridae</taxon>
        <taxon>Lampyrinae</taxon>
        <taxon>Photinus</taxon>
    </lineage>
</organism>
<dbReference type="AlphaFoldDB" id="A0A1Y1M1P8"/>
<dbReference type="InterPro" id="IPR036396">
    <property type="entry name" value="Cyt_P450_sf"/>
</dbReference>
<dbReference type="GO" id="GO:0020037">
    <property type="term" value="F:heme binding"/>
    <property type="evidence" value="ECO:0007669"/>
    <property type="project" value="InterPro"/>
</dbReference>
<keyword evidence="6" id="KW-0479">Metal-binding</keyword>
<dbReference type="GO" id="GO:0005506">
    <property type="term" value="F:iron ion binding"/>
    <property type="evidence" value="ECO:0007669"/>
    <property type="project" value="InterPro"/>
</dbReference>
<keyword evidence="8" id="KW-0492">Microsome</keyword>
<keyword evidence="11" id="KW-0503">Monooxygenase</keyword>
<dbReference type="PANTHER" id="PTHR24292:SF54">
    <property type="entry name" value="CYP9F3-RELATED"/>
    <property type="match status" value="1"/>
</dbReference>
<comment type="cofactor">
    <cofactor evidence="1">
        <name>heme</name>
        <dbReference type="ChEBI" id="CHEBI:30413"/>
    </cofactor>
</comment>
<dbReference type="EMBL" id="GEZM01042764">
    <property type="protein sequence ID" value="JAV79643.1"/>
    <property type="molecule type" value="Transcribed_RNA"/>
</dbReference>
<dbReference type="GO" id="GO:0016705">
    <property type="term" value="F:oxidoreductase activity, acting on paired donors, with incorporation or reduction of molecular oxygen"/>
    <property type="evidence" value="ECO:0007669"/>
    <property type="project" value="InterPro"/>
</dbReference>
<comment type="subcellular location">
    <subcellularLocation>
        <location evidence="3">Endoplasmic reticulum membrane</location>
    </subcellularLocation>
    <subcellularLocation>
        <location evidence="2">Microsome membrane</location>
    </subcellularLocation>
</comment>
<keyword evidence="12" id="KW-0472">Membrane</keyword>
<proteinExistence type="inferred from homology"/>
<dbReference type="Gene3D" id="1.10.630.10">
    <property type="entry name" value="Cytochrome P450"/>
    <property type="match status" value="1"/>
</dbReference>
<keyword evidence="10" id="KW-0408">Iron</keyword>
<keyword evidence="7" id="KW-0256">Endoplasmic reticulum</keyword>
<evidence type="ECO:0000256" key="9">
    <source>
        <dbReference type="ARBA" id="ARBA00023002"/>
    </source>
</evidence>
<dbReference type="GO" id="GO:0005789">
    <property type="term" value="C:endoplasmic reticulum membrane"/>
    <property type="evidence" value="ECO:0007669"/>
    <property type="project" value="UniProtKB-SubCell"/>
</dbReference>
<evidence type="ECO:0000256" key="8">
    <source>
        <dbReference type="ARBA" id="ARBA00022848"/>
    </source>
</evidence>
<evidence type="ECO:0000256" key="3">
    <source>
        <dbReference type="ARBA" id="ARBA00004586"/>
    </source>
</evidence>
<dbReference type="GO" id="GO:0004497">
    <property type="term" value="F:monooxygenase activity"/>
    <property type="evidence" value="ECO:0007669"/>
    <property type="project" value="UniProtKB-KW"/>
</dbReference>
<dbReference type="SUPFAM" id="SSF48264">
    <property type="entry name" value="Cytochrome P450"/>
    <property type="match status" value="1"/>
</dbReference>
<evidence type="ECO:0000256" key="4">
    <source>
        <dbReference type="ARBA" id="ARBA00010617"/>
    </source>
</evidence>
<evidence type="ECO:0000256" key="7">
    <source>
        <dbReference type="ARBA" id="ARBA00022824"/>
    </source>
</evidence>